<proteinExistence type="predicted"/>
<protein>
    <submittedName>
        <fullName evidence="2">Uncharacterized protein</fullName>
    </submittedName>
</protein>
<organism evidence="2 3">
    <name type="scientific">Chitinophaga parva</name>
    <dbReference type="NCBI Taxonomy" id="2169414"/>
    <lineage>
        <taxon>Bacteria</taxon>
        <taxon>Pseudomonadati</taxon>
        <taxon>Bacteroidota</taxon>
        <taxon>Chitinophagia</taxon>
        <taxon>Chitinophagales</taxon>
        <taxon>Chitinophagaceae</taxon>
        <taxon>Chitinophaga</taxon>
    </lineage>
</organism>
<dbReference type="Proteomes" id="UP000244450">
    <property type="component" value="Unassembled WGS sequence"/>
</dbReference>
<accession>A0A2T7BLK4</accession>
<evidence type="ECO:0000256" key="1">
    <source>
        <dbReference type="SAM" id="MobiDB-lite"/>
    </source>
</evidence>
<feature type="compositionally biased region" description="Basic residues" evidence="1">
    <location>
        <begin position="91"/>
        <end position="105"/>
    </location>
</feature>
<evidence type="ECO:0000313" key="3">
    <source>
        <dbReference type="Proteomes" id="UP000244450"/>
    </source>
</evidence>
<feature type="region of interest" description="Disordered" evidence="1">
    <location>
        <begin position="84"/>
        <end position="105"/>
    </location>
</feature>
<dbReference type="AlphaFoldDB" id="A0A2T7BLK4"/>
<reference evidence="2 3" key="1">
    <citation type="submission" date="2018-04" db="EMBL/GenBank/DDBJ databases">
        <title>Chitinophaga fuyangensis sp. nov., isolated from soil in a chemical factory.</title>
        <authorList>
            <person name="Chen K."/>
        </authorList>
    </citation>
    <scope>NUCLEOTIDE SEQUENCE [LARGE SCALE GENOMIC DNA]</scope>
    <source>
        <strain evidence="2 3">LY-1</strain>
    </source>
</reference>
<dbReference type="EMBL" id="QCYK01000001">
    <property type="protein sequence ID" value="PUZ28567.1"/>
    <property type="molecule type" value="Genomic_DNA"/>
</dbReference>
<keyword evidence="3" id="KW-1185">Reference proteome</keyword>
<gene>
    <name evidence="2" type="ORF">DCC81_03540</name>
</gene>
<name>A0A2T7BLK4_9BACT</name>
<sequence length="105" mass="11874">MTEVTSVVKQRPKQPLTQAQTAFLKEHYNTMQAFAAPRFTDPQHCAGVVHESFEILFSQDPELKKPVEAMIQLYQILDDQCRGTSSAKTSVKQKGRLLKPLRKSA</sequence>
<dbReference type="RefSeq" id="WP_108685206.1">
    <property type="nucleotide sequence ID" value="NZ_QCYK01000001.1"/>
</dbReference>
<evidence type="ECO:0000313" key="2">
    <source>
        <dbReference type="EMBL" id="PUZ28567.1"/>
    </source>
</evidence>
<comment type="caution">
    <text evidence="2">The sequence shown here is derived from an EMBL/GenBank/DDBJ whole genome shotgun (WGS) entry which is preliminary data.</text>
</comment>